<dbReference type="OrthoDB" id="3660917at2759"/>
<reference evidence="2" key="1">
    <citation type="journal article" date="2021" name="Nat. Commun.">
        <title>Genetic determinants of endophytism in the Arabidopsis root mycobiome.</title>
        <authorList>
            <person name="Mesny F."/>
            <person name="Miyauchi S."/>
            <person name="Thiergart T."/>
            <person name="Pickel B."/>
            <person name="Atanasova L."/>
            <person name="Karlsson M."/>
            <person name="Huettel B."/>
            <person name="Barry K.W."/>
            <person name="Haridas S."/>
            <person name="Chen C."/>
            <person name="Bauer D."/>
            <person name="Andreopoulos W."/>
            <person name="Pangilinan J."/>
            <person name="LaButti K."/>
            <person name="Riley R."/>
            <person name="Lipzen A."/>
            <person name="Clum A."/>
            <person name="Drula E."/>
            <person name="Henrissat B."/>
            <person name="Kohler A."/>
            <person name="Grigoriev I.V."/>
            <person name="Martin F.M."/>
            <person name="Hacquard S."/>
        </authorList>
    </citation>
    <scope>NUCLEOTIDE SEQUENCE</scope>
    <source>
        <strain evidence="2">MPI-CAGE-CH-0230</strain>
    </source>
</reference>
<proteinExistence type="predicted"/>
<feature type="compositionally biased region" description="Basic and acidic residues" evidence="1">
    <location>
        <begin position="97"/>
        <end position="123"/>
    </location>
</feature>
<dbReference type="EMBL" id="JAGTJQ010000009">
    <property type="protein sequence ID" value="KAH7024850.1"/>
    <property type="molecule type" value="Genomic_DNA"/>
</dbReference>
<feature type="region of interest" description="Disordered" evidence="1">
    <location>
        <begin position="97"/>
        <end position="137"/>
    </location>
</feature>
<dbReference type="GeneID" id="70188898"/>
<evidence type="ECO:0000313" key="3">
    <source>
        <dbReference type="Proteomes" id="UP000756346"/>
    </source>
</evidence>
<gene>
    <name evidence="2" type="ORF">B0I36DRAFT_366756</name>
</gene>
<evidence type="ECO:0000256" key="1">
    <source>
        <dbReference type="SAM" id="MobiDB-lite"/>
    </source>
</evidence>
<comment type="caution">
    <text evidence="2">The sequence shown here is derived from an EMBL/GenBank/DDBJ whole genome shotgun (WGS) entry which is preliminary data.</text>
</comment>
<dbReference type="AlphaFoldDB" id="A0A9P9BLW8"/>
<feature type="region of interest" description="Disordered" evidence="1">
    <location>
        <begin position="1"/>
        <end position="26"/>
    </location>
</feature>
<sequence>MADQAQDRTHAEVPLSPSSDNELPLGELTKDLKSSLDGIWALGVDGVLRSFDGERNVLDARRLGPAQIREYVGLEVLPDVLLGVDGRQASEWDMYHPAAEDIPRKPTGEDRARTRRHNEELRRQGYSCDNPRPATAK</sequence>
<dbReference type="Proteomes" id="UP000756346">
    <property type="component" value="Unassembled WGS sequence"/>
</dbReference>
<name>A0A9P9BLW8_9PEZI</name>
<keyword evidence="3" id="KW-1185">Reference proteome</keyword>
<dbReference type="RefSeq" id="XP_046008398.1">
    <property type="nucleotide sequence ID" value="XM_046159352.1"/>
</dbReference>
<organism evidence="2 3">
    <name type="scientific">Microdochium trichocladiopsis</name>
    <dbReference type="NCBI Taxonomy" id="1682393"/>
    <lineage>
        <taxon>Eukaryota</taxon>
        <taxon>Fungi</taxon>
        <taxon>Dikarya</taxon>
        <taxon>Ascomycota</taxon>
        <taxon>Pezizomycotina</taxon>
        <taxon>Sordariomycetes</taxon>
        <taxon>Xylariomycetidae</taxon>
        <taxon>Xylariales</taxon>
        <taxon>Microdochiaceae</taxon>
        <taxon>Microdochium</taxon>
    </lineage>
</organism>
<feature type="compositionally biased region" description="Basic and acidic residues" evidence="1">
    <location>
        <begin position="1"/>
        <end position="11"/>
    </location>
</feature>
<protein>
    <submittedName>
        <fullName evidence="2">Uncharacterized protein</fullName>
    </submittedName>
</protein>
<accession>A0A9P9BLW8</accession>
<evidence type="ECO:0000313" key="2">
    <source>
        <dbReference type="EMBL" id="KAH7024850.1"/>
    </source>
</evidence>